<evidence type="ECO:0000256" key="5">
    <source>
        <dbReference type="ARBA" id="ARBA00023239"/>
    </source>
</evidence>
<comment type="function">
    <text evidence="8">Reversible hydration of carbon dioxide.</text>
</comment>
<evidence type="ECO:0000256" key="4">
    <source>
        <dbReference type="ARBA" id="ARBA00022833"/>
    </source>
</evidence>
<dbReference type="SUPFAM" id="SSF53056">
    <property type="entry name" value="beta-carbonic anhydrase, cab"/>
    <property type="match status" value="1"/>
</dbReference>
<dbReference type="GO" id="GO:0005737">
    <property type="term" value="C:cytoplasm"/>
    <property type="evidence" value="ECO:0007669"/>
    <property type="project" value="TreeGrafter"/>
</dbReference>
<feature type="binding site" evidence="7">
    <location>
        <position position="97"/>
    </location>
    <ligand>
        <name>Zn(2+)</name>
        <dbReference type="ChEBI" id="CHEBI:29105"/>
    </ligand>
</feature>
<comment type="catalytic activity">
    <reaction evidence="6 8">
        <text>hydrogencarbonate + H(+) = CO2 + H2O</text>
        <dbReference type="Rhea" id="RHEA:10748"/>
        <dbReference type="ChEBI" id="CHEBI:15377"/>
        <dbReference type="ChEBI" id="CHEBI:15378"/>
        <dbReference type="ChEBI" id="CHEBI:16526"/>
        <dbReference type="ChEBI" id="CHEBI:17544"/>
        <dbReference type="EC" id="4.2.1.1"/>
    </reaction>
</comment>
<reference evidence="9 10" key="1">
    <citation type="submission" date="2016-03" db="EMBL/GenBank/DDBJ databases">
        <authorList>
            <person name="Ploux O."/>
        </authorList>
    </citation>
    <scope>NUCLEOTIDE SEQUENCE [LARGE SCALE GENOMIC DNA]</scope>
    <source>
        <strain evidence="9 10">UAMH 11012</strain>
    </source>
</reference>
<gene>
    <name evidence="9" type="ORF">PAC_19255</name>
</gene>
<evidence type="ECO:0000256" key="6">
    <source>
        <dbReference type="ARBA" id="ARBA00048348"/>
    </source>
</evidence>
<dbReference type="GO" id="GO:0034599">
    <property type="term" value="P:cellular response to oxidative stress"/>
    <property type="evidence" value="ECO:0007669"/>
    <property type="project" value="TreeGrafter"/>
</dbReference>
<dbReference type="PANTHER" id="PTHR11002:SF76">
    <property type="entry name" value="CARBONIC ANHYDRASE"/>
    <property type="match status" value="1"/>
</dbReference>
<evidence type="ECO:0000313" key="9">
    <source>
        <dbReference type="EMBL" id="CZR69355.1"/>
    </source>
</evidence>
<proteinExistence type="inferred from homology"/>
<dbReference type="OrthoDB" id="10248475at2759"/>
<evidence type="ECO:0000256" key="2">
    <source>
        <dbReference type="ARBA" id="ARBA00012925"/>
    </source>
</evidence>
<comment type="similarity">
    <text evidence="1 8">Belongs to the beta-class carbonic anhydrase family.</text>
</comment>
<dbReference type="EMBL" id="FJOG01000069">
    <property type="protein sequence ID" value="CZR69355.1"/>
    <property type="molecule type" value="Genomic_DNA"/>
</dbReference>
<keyword evidence="5 8" id="KW-0456">Lyase</keyword>
<sequence length="189" mass="21831">MTFDFLATVKKQYSTVPVDRDFIRRSKSGREQILWVGCSDSSVEETDALGVPREEIFVHRNLGNIVSNGDLSSESAVEWCLNLLKVKHIIVCGHYDCSLIDKGDGSVLGGWYKNVTKLHALNEDYLRKSDSSLDYECRHRKLEEVYVLAEMDWLKRQENVRKAIEEDGLQIHAFVYDKHTNECFRLVEE</sequence>
<dbReference type="Pfam" id="PF00484">
    <property type="entry name" value="Pro_CA"/>
    <property type="match status" value="1"/>
</dbReference>
<dbReference type="Proteomes" id="UP000184330">
    <property type="component" value="Unassembled WGS sequence"/>
</dbReference>
<name>A0A1L7XWK9_9HELO</name>
<feature type="binding site" evidence="7">
    <location>
        <position position="94"/>
    </location>
    <ligand>
        <name>Zn(2+)</name>
        <dbReference type="ChEBI" id="CHEBI:29105"/>
    </ligand>
</feature>
<evidence type="ECO:0000313" key="10">
    <source>
        <dbReference type="Proteomes" id="UP000184330"/>
    </source>
</evidence>
<dbReference type="InterPro" id="IPR001765">
    <property type="entry name" value="Carbonic_anhydrase"/>
</dbReference>
<dbReference type="Gene3D" id="3.40.1050.10">
    <property type="entry name" value="Carbonic anhydrase"/>
    <property type="match status" value="1"/>
</dbReference>
<keyword evidence="3 7" id="KW-0479">Metal-binding</keyword>
<feature type="binding site" evidence="7">
    <location>
        <position position="38"/>
    </location>
    <ligand>
        <name>Zn(2+)</name>
        <dbReference type="ChEBI" id="CHEBI:29105"/>
    </ligand>
</feature>
<dbReference type="GO" id="GO:0008270">
    <property type="term" value="F:zinc ion binding"/>
    <property type="evidence" value="ECO:0007669"/>
    <property type="project" value="UniProtKB-UniRule"/>
</dbReference>
<keyword evidence="4 7" id="KW-0862">Zinc</keyword>
<evidence type="ECO:0000256" key="3">
    <source>
        <dbReference type="ARBA" id="ARBA00022723"/>
    </source>
</evidence>
<accession>A0A1L7XWK9</accession>
<dbReference type="InterPro" id="IPR036874">
    <property type="entry name" value="Carbonic_anhydrase_sf"/>
</dbReference>
<dbReference type="EC" id="4.2.1.1" evidence="2 8"/>
<dbReference type="SMART" id="SM00947">
    <property type="entry name" value="Pro_CA"/>
    <property type="match status" value="1"/>
</dbReference>
<organism evidence="9 10">
    <name type="scientific">Phialocephala subalpina</name>
    <dbReference type="NCBI Taxonomy" id="576137"/>
    <lineage>
        <taxon>Eukaryota</taxon>
        <taxon>Fungi</taxon>
        <taxon>Dikarya</taxon>
        <taxon>Ascomycota</taxon>
        <taxon>Pezizomycotina</taxon>
        <taxon>Leotiomycetes</taxon>
        <taxon>Helotiales</taxon>
        <taxon>Mollisiaceae</taxon>
        <taxon>Phialocephala</taxon>
        <taxon>Phialocephala fortinii species complex</taxon>
    </lineage>
</organism>
<dbReference type="PANTHER" id="PTHR11002">
    <property type="entry name" value="CARBONIC ANHYDRASE"/>
    <property type="match status" value="1"/>
</dbReference>
<comment type="cofactor">
    <cofactor evidence="7">
        <name>Zn(2+)</name>
        <dbReference type="ChEBI" id="CHEBI:29105"/>
    </cofactor>
    <text evidence="7">Binds 1 zinc ion per subunit.</text>
</comment>
<evidence type="ECO:0000256" key="8">
    <source>
        <dbReference type="RuleBase" id="RU003956"/>
    </source>
</evidence>
<dbReference type="AlphaFoldDB" id="A0A1L7XWK9"/>
<feature type="binding site" evidence="7">
    <location>
        <position position="40"/>
    </location>
    <ligand>
        <name>Zn(2+)</name>
        <dbReference type="ChEBI" id="CHEBI:29105"/>
    </ligand>
</feature>
<keyword evidence="10" id="KW-1185">Reference proteome</keyword>
<dbReference type="GO" id="GO:0071244">
    <property type="term" value="P:cellular response to carbon dioxide"/>
    <property type="evidence" value="ECO:0007669"/>
    <property type="project" value="TreeGrafter"/>
</dbReference>
<dbReference type="GO" id="GO:0004089">
    <property type="term" value="F:carbonate dehydratase activity"/>
    <property type="evidence" value="ECO:0007669"/>
    <property type="project" value="UniProtKB-UniRule"/>
</dbReference>
<protein>
    <recommendedName>
        <fullName evidence="2 8">Carbonic anhydrase</fullName>
        <ecNumber evidence="2 8">4.2.1.1</ecNumber>
    </recommendedName>
    <alternativeName>
        <fullName evidence="8">Carbonate dehydratase</fullName>
    </alternativeName>
</protein>
<dbReference type="STRING" id="576137.A0A1L7XWK9"/>
<evidence type="ECO:0000256" key="7">
    <source>
        <dbReference type="PIRSR" id="PIRSR601765-1"/>
    </source>
</evidence>
<evidence type="ECO:0000256" key="1">
    <source>
        <dbReference type="ARBA" id="ARBA00006217"/>
    </source>
</evidence>